<protein>
    <submittedName>
        <fullName evidence="2">Uncharacterized protein</fullName>
    </submittedName>
</protein>
<comment type="caution">
    <text evidence="2">The sequence shown here is derived from an EMBL/GenBank/DDBJ whole genome shotgun (WGS) entry which is preliminary data.</text>
</comment>
<gene>
    <name evidence="2" type="ORF">GM658_26905</name>
</gene>
<proteinExistence type="predicted"/>
<dbReference type="RefSeq" id="WP_155457196.1">
    <property type="nucleotide sequence ID" value="NZ_WNKX01000038.1"/>
</dbReference>
<keyword evidence="1" id="KW-0812">Transmembrane</keyword>
<feature type="transmembrane region" description="Helical" evidence="1">
    <location>
        <begin position="93"/>
        <end position="112"/>
    </location>
</feature>
<sequence>MPPIFQKTFAGLAPQYYFRQMFFGLLILALIVFAVTRSPRTVPMATWLYLTASCLLYPYSRFVYESIVSFIVGENVFFGSAVLMLSVKLVTMLMCWTLSIFIAPVGLLYLYFHHSRAQR</sequence>
<evidence type="ECO:0000313" key="2">
    <source>
        <dbReference type="EMBL" id="MTW14250.1"/>
    </source>
</evidence>
<dbReference type="EMBL" id="WNKX01000038">
    <property type="protein sequence ID" value="MTW14250.1"/>
    <property type="molecule type" value="Genomic_DNA"/>
</dbReference>
<evidence type="ECO:0000313" key="3">
    <source>
        <dbReference type="Proteomes" id="UP000472320"/>
    </source>
</evidence>
<feature type="transmembrane region" description="Helical" evidence="1">
    <location>
        <begin position="16"/>
        <end position="35"/>
    </location>
</feature>
<keyword evidence="3" id="KW-1185">Reference proteome</keyword>
<dbReference type="OrthoDB" id="8779206at2"/>
<keyword evidence="1" id="KW-1133">Transmembrane helix</keyword>
<reference evidence="2 3" key="1">
    <citation type="submission" date="2019-11" db="EMBL/GenBank/DDBJ databases">
        <title>Type strains purchased from KCTC, JCM and DSMZ.</title>
        <authorList>
            <person name="Lu H."/>
        </authorList>
    </citation>
    <scope>NUCLEOTIDE SEQUENCE [LARGE SCALE GENOMIC DNA]</scope>
    <source>
        <strain evidence="2 3">JCM 31587</strain>
    </source>
</reference>
<keyword evidence="1" id="KW-0472">Membrane</keyword>
<organism evidence="2 3">
    <name type="scientific">Massilia eburnea</name>
    <dbReference type="NCBI Taxonomy" id="1776165"/>
    <lineage>
        <taxon>Bacteria</taxon>
        <taxon>Pseudomonadati</taxon>
        <taxon>Pseudomonadota</taxon>
        <taxon>Betaproteobacteria</taxon>
        <taxon>Burkholderiales</taxon>
        <taxon>Oxalobacteraceae</taxon>
        <taxon>Telluria group</taxon>
        <taxon>Massilia</taxon>
    </lineage>
</organism>
<accession>A0A6L6QPV6</accession>
<name>A0A6L6QPV6_9BURK</name>
<feature type="transmembrane region" description="Helical" evidence="1">
    <location>
        <begin position="66"/>
        <end position="86"/>
    </location>
</feature>
<evidence type="ECO:0000256" key="1">
    <source>
        <dbReference type="SAM" id="Phobius"/>
    </source>
</evidence>
<dbReference type="AlphaFoldDB" id="A0A6L6QPV6"/>
<dbReference type="Proteomes" id="UP000472320">
    <property type="component" value="Unassembled WGS sequence"/>
</dbReference>